<keyword evidence="1" id="KW-0472">Membrane</keyword>
<proteinExistence type="predicted"/>
<dbReference type="AlphaFoldDB" id="A0A517DWY4"/>
<keyword evidence="4" id="KW-1185">Reference proteome</keyword>
<evidence type="ECO:0000259" key="2">
    <source>
        <dbReference type="Pfam" id="PF07331"/>
    </source>
</evidence>
<organism evidence="3 4">
    <name type="scientific">Sporomusa termitida</name>
    <dbReference type="NCBI Taxonomy" id="2377"/>
    <lineage>
        <taxon>Bacteria</taxon>
        <taxon>Bacillati</taxon>
        <taxon>Bacillota</taxon>
        <taxon>Negativicutes</taxon>
        <taxon>Selenomonadales</taxon>
        <taxon>Sporomusaceae</taxon>
        <taxon>Sporomusa</taxon>
    </lineage>
</organism>
<sequence>MKVKLADRIAGVVAVLIGAMSLTEAIRLYPYRVAVSSGDHLFPLAVGIGLISFGIILAFRGDRVAGFDAVPASKTPVLIFGVPMVLLLYVALIQWTGYSVATFFVSVIFFHWIGLFRWYLSLPAAIVLTASLYLIFVQWLNVPLPSGRWQV</sequence>
<accession>A0A517DWY4</accession>
<feature type="transmembrane region" description="Helical" evidence="1">
    <location>
        <begin position="122"/>
        <end position="140"/>
    </location>
</feature>
<dbReference type="InterPro" id="IPR009936">
    <property type="entry name" value="DUF1468"/>
</dbReference>
<dbReference type="RefSeq" id="WP_170233304.1">
    <property type="nucleotide sequence ID" value="NZ_CP036259.1"/>
</dbReference>
<dbReference type="EMBL" id="CP036259">
    <property type="protein sequence ID" value="QDR81869.1"/>
    <property type="molecule type" value="Genomic_DNA"/>
</dbReference>
<keyword evidence="1" id="KW-0812">Transmembrane</keyword>
<evidence type="ECO:0000313" key="4">
    <source>
        <dbReference type="Proteomes" id="UP000320776"/>
    </source>
</evidence>
<dbReference type="KEGG" id="sted:SPTER_32860"/>
<protein>
    <submittedName>
        <fullName evidence="3">Tripartite tricarboxylate transporter TctB family protein</fullName>
    </submittedName>
</protein>
<gene>
    <name evidence="3" type="ORF">SPTER_32860</name>
</gene>
<dbReference type="Proteomes" id="UP000320776">
    <property type="component" value="Chromosome"/>
</dbReference>
<evidence type="ECO:0000256" key="1">
    <source>
        <dbReference type="SAM" id="Phobius"/>
    </source>
</evidence>
<feature type="transmembrane region" description="Helical" evidence="1">
    <location>
        <begin position="98"/>
        <end position="115"/>
    </location>
</feature>
<reference evidence="3 4" key="1">
    <citation type="submission" date="2019-02" db="EMBL/GenBank/DDBJ databases">
        <title>Closed genome of Sporomusa termitida DSM 4440.</title>
        <authorList>
            <person name="Poehlein A."/>
            <person name="Daniel R."/>
        </authorList>
    </citation>
    <scope>NUCLEOTIDE SEQUENCE [LARGE SCALE GENOMIC DNA]</scope>
    <source>
        <strain evidence="3 4">DSM 4440</strain>
    </source>
</reference>
<keyword evidence="1" id="KW-1133">Transmembrane helix</keyword>
<evidence type="ECO:0000313" key="3">
    <source>
        <dbReference type="EMBL" id="QDR81869.1"/>
    </source>
</evidence>
<feature type="transmembrane region" description="Helical" evidence="1">
    <location>
        <begin position="71"/>
        <end position="92"/>
    </location>
</feature>
<name>A0A517DWY4_9FIRM</name>
<feature type="transmembrane region" description="Helical" evidence="1">
    <location>
        <begin position="41"/>
        <end position="59"/>
    </location>
</feature>
<dbReference type="Pfam" id="PF07331">
    <property type="entry name" value="TctB"/>
    <property type="match status" value="1"/>
</dbReference>
<feature type="domain" description="DUF1468" evidence="2">
    <location>
        <begin position="9"/>
        <end position="145"/>
    </location>
</feature>